<keyword evidence="4" id="KW-1185">Reference proteome</keyword>
<reference evidence="3" key="2">
    <citation type="submission" date="2013-07" db="EMBL/GenBank/DDBJ databases">
        <authorList>
            <consortium name="The Broad Institute Genome Sequencing Platform"/>
            <person name="Cuomo C."/>
            <person name="Litvintseva A."/>
            <person name="Chen Y."/>
            <person name="Heitman J."/>
            <person name="Sun S."/>
            <person name="Springer D."/>
            <person name="Dromer F."/>
            <person name="Young S.K."/>
            <person name="Zeng Q."/>
            <person name="Gargeya S."/>
            <person name="Fitzgerald M."/>
            <person name="Abouelleil A."/>
            <person name="Alvarado L."/>
            <person name="Berlin A.M."/>
            <person name="Chapman S.B."/>
            <person name="Dewar J."/>
            <person name="Goldberg J."/>
            <person name="Griggs A."/>
            <person name="Gujja S."/>
            <person name="Hansen M."/>
            <person name="Howarth C."/>
            <person name="Imamovic A."/>
            <person name="Larimer J."/>
            <person name="McCowan C."/>
            <person name="Murphy C."/>
            <person name="Pearson M."/>
            <person name="Priest M."/>
            <person name="Roberts A."/>
            <person name="Saif S."/>
            <person name="Shea T."/>
            <person name="Sykes S."/>
            <person name="Wortman J."/>
            <person name="Nusbaum C."/>
            <person name="Birren B."/>
        </authorList>
    </citation>
    <scope>NUCLEOTIDE SEQUENCE</scope>
    <source>
        <strain evidence="3">CBS 10737</strain>
    </source>
</reference>
<name>A0A1B9HY74_9TREE</name>
<evidence type="ECO:0000313" key="3">
    <source>
        <dbReference type="EMBL" id="WWC73785.1"/>
    </source>
</evidence>
<dbReference type="Proteomes" id="UP000094020">
    <property type="component" value="Chromosome 11"/>
</dbReference>
<proteinExistence type="predicted"/>
<feature type="region of interest" description="Disordered" evidence="1">
    <location>
        <begin position="295"/>
        <end position="323"/>
    </location>
</feature>
<dbReference type="RefSeq" id="XP_019009441.1">
    <property type="nucleotide sequence ID" value="XM_019157801.1"/>
</dbReference>
<evidence type="ECO:0000313" key="4">
    <source>
        <dbReference type="Proteomes" id="UP000094020"/>
    </source>
</evidence>
<dbReference type="KEGG" id="kpin:30174459"/>
<evidence type="ECO:0000256" key="1">
    <source>
        <dbReference type="SAM" id="MobiDB-lite"/>
    </source>
</evidence>
<dbReference type="AlphaFoldDB" id="A0A1B9HY74"/>
<accession>A0A1B9HY74</accession>
<organism evidence="2">
    <name type="scientific">Kwoniella pini CBS 10737</name>
    <dbReference type="NCBI Taxonomy" id="1296096"/>
    <lineage>
        <taxon>Eukaryota</taxon>
        <taxon>Fungi</taxon>
        <taxon>Dikarya</taxon>
        <taxon>Basidiomycota</taxon>
        <taxon>Agaricomycotina</taxon>
        <taxon>Tremellomycetes</taxon>
        <taxon>Tremellales</taxon>
        <taxon>Cryptococcaceae</taxon>
        <taxon>Kwoniella</taxon>
    </lineage>
</organism>
<reference evidence="3" key="4">
    <citation type="submission" date="2024-02" db="EMBL/GenBank/DDBJ databases">
        <title>Comparative genomics of Cryptococcus and Kwoniella reveals pathogenesis evolution and contrasting modes of karyotype evolution via chromosome fusion or intercentromeric recombination.</title>
        <authorList>
            <person name="Coelho M.A."/>
            <person name="David-Palma M."/>
            <person name="Shea T."/>
            <person name="Bowers K."/>
            <person name="McGinley-Smith S."/>
            <person name="Mohammad A.W."/>
            <person name="Gnirke A."/>
            <person name="Yurkov A.M."/>
            <person name="Nowrousian M."/>
            <person name="Sun S."/>
            <person name="Cuomo C.A."/>
            <person name="Heitman J."/>
        </authorList>
    </citation>
    <scope>NUCLEOTIDE SEQUENCE</scope>
    <source>
        <strain evidence="3">CBS 10737</strain>
    </source>
</reference>
<feature type="region of interest" description="Disordered" evidence="1">
    <location>
        <begin position="1"/>
        <end position="79"/>
    </location>
</feature>
<sequence>MDDSSDQSRRGQKRRLVNPGMGTSHPGSLDPTDSASIPYNAPPYNWPSYPGYAESGDPSGNRSEQTMYGRPPGTQIHNYSFGDQRIQHEDFSQSAPQTQFTNTLSNARVAGDLHFNYTTEPSASLVTYGQADIDRMWATLTEGIKGQHTGPASNYHDTVLDPFGQQQKPDFTPDLGANPLDAQFVSQQIPNLAHDLEIDPSGITDPAYNPSWSIYPALQAEGSAIAHQHGILEENKPSRDRRETIDYRPMTNKKIKDDFHILITKIMSRAVDPQLPHKSRFDIPENVIESLVADPATQQSQLSEGSESFYNLSPGQNSDIQTTQNNLYRLGKNKDETERMERWLEVFKQGNLVPDAYHIELNLSLSYKKKSFSMKDTTPVTVDHFDLMAKRALAEQDHKSVEAITRTKELWISLNDSSKHTSRVTTDASGFSLAQMQKAFDHSLNDESAAVEAPKAPFNLQEDFDQFLGRDYQ</sequence>
<evidence type="ECO:0000313" key="2">
    <source>
        <dbReference type="EMBL" id="OCF48222.1"/>
    </source>
</evidence>
<reference evidence="2" key="1">
    <citation type="submission" date="2013-07" db="EMBL/GenBank/DDBJ databases">
        <title>The Genome Sequence of Cryptococcus pinus CBS10737.</title>
        <authorList>
            <consortium name="The Broad Institute Genome Sequencing Platform"/>
            <person name="Cuomo C."/>
            <person name="Litvintseva A."/>
            <person name="Chen Y."/>
            <person name="Heitman J."/>
            <person name="Sun S."/>
            <person name="Springer D."/>
            <person name="Dromer F."/>
            <person name="Young S.K."/>
            <person name="Zeng Q."/>
            <person name="Gargeya S."/>
            <person name="Fitzgerald M."/>
            <person name="Abouelleil A."/>
            <person name="Alvarado L."/>
            <person name="Berlin A.M."/>
            <person name="Chapman S.B."/>
            <person name="Dewar J."/>
            <person name="Goldberg J."/>
            <person name="Griggs A."/>
            <person name="Gujja S."/>
            <person name="Hansen M."/>
            <person name="Howarth C."/>
            <person name="Imamovic A."/>
            <person name="Larimer J."/>
            <person name="McCowan C."/>
            <person name="Murphy C."/>
            <person name="Pearson M."/>
            <person name="Priest M."/>
            <person name="Roberts A."/>
            <person name="Saif S."/>
            <person name="Shea T."/>
            <person name="Sykes S."/>
            <person name="Wortman J."/>
            <person name="Nusbaum C."/>
            <person name="Birren B."/>
        </authorList>
    </citation>
    <scope>NUCLEOTIDE SEQUENCE [LARGE SCALE GENOMIC DNA]</scope>
    <source>
        <strain evidence="2">CBS 10737</strain>
    </source>
</reference>
<gene>
    <name evidence="2" type="ORF">I206_06090</name>
    <name evidence="3" type="ORF">I206_107757</name>
</gene>
<dbReference type="GeneID" id="30174459"/>
<feature type="compositionally biased region" description="Polar residues" evidence="1">
    <location>
        <begin position="296"/>
        <end position="323"/>
    </location>
</feature>
<dbReference type="EMBL" id="CP144529">
    <property type="protein sequence ID" value="WWC73785.1"/>
    <property type="molecule type" value="Genomic_DNA"/>
</dbReference>
<reference evidence="2" key="3">
    <citation type="submission" date="2016-07" db="EMBL/GenBank/DDBJ databases">
        <title>Evolution of pathogenesis and genome organization in the Tremellales.</title>
        <authorList>
            <person name="Cuomo C."/>
            <person name="Litvintseva A."/>
            <person name="Heitman J."/>
            <person name="Chen Y."/>
            <person name="Sun S."/>
            <person name="Springer D."/>
            <person name="Dromer F."/>
            <person name="Young S."/>
            <person name="Zeng Q."/>
            <person name="Chapman S."/>
            <person name="Gujja S."/>
            <person name="Saif S."/>
            <person name="Birren B."/>
        </authorList>
    </citation>
    <scope>NUCLEOTIDE SEQUENCE</scope>
    <source>
        <strain evidence="2">CBS 10737</strain>
    </source>
</reference>
<protein>
    <submittedName>
        <fullName evidence="2">Uncharacterized protein</fullName>
    </submittedName>
</protein>
<dbReference type="EMBL" id="KI894014">
    <property type="protein sequence ID" value="OCF48222.1"/>
    <property type="molecule type" value="Genomic_DNA"/>
</dbReference>